<feature type="active site" description="For GATase activity" evidence="9">
    <location>
        <position position="2"/>
    </location>
</feature>
<keyword evidence="7 9" id="KW-0315">Glutamine amidotransferase</keyword>
<dbReference type="CDD" id="cd01991">
    <property type="entry name" value="Asn_synthase_B_C"/>
    <property type="match status" value="1"/>
</dbReference>
<dbReference type="InterPro" id="IPR033738">
    <property type="entry name" value="AsnB_N"/>
</dbReference>
<evidence type="ECO:0000256" key="6">
    <source>
        <dbReference type="ARBA" id="ARBA00022888"/>
    </source>
</evidence>
<dbReference type="InterPro" id="IPR001962">
    <property type="entry name" value="Asn_synthase"/>
</dbReference>
<dbReference type="SUPFAM" id="SSF52402">
    <property type="entry name" value="Adenine nucleotide alpha hydrolases-like"/>
    <property type="match status" value="1"/>
</dbReference>
<keyword evidence="4 10" id="KW-0547">Nucleotide-binding</keyword>
<dbReference type="InterPro" id="IPR014729">
    <property type="entry name" value="Rossmann-like_a/b/a_fold"/>
</dbReference>
<evidence type="ECO:0000256" key="1">
    <source>
        <dbReference type="ARBA" id="ARBA00005187"/>
    </source>
</evidence>
<dbReference type="InterPro" id="IPR017932">
    <property type="entry name" value="GATase_2_dom"/>
</dbReference>
<dbReference type="GO" id="GO:0006529">
    <property type="term" value="P:asparagine biosynthetic process"/>
    <property type="evidence" value="ECO:0007669"/>
    <property type="project" value="UniProtKB-KW"/>
</dbReference>
<evidence type="ECO:0000256" key="5">
    <source>
        <dbReference type="ARBA" id="ARBA00022840"/>
    </source>
</evidence>
<feature type="site" description="Important for beta-aspartyl-AMP intermediate formation" evidence="11">
    <location>
        <position position="369"/>
    </location>
</feature>
<dbReference type="InterPro" id="IPR029055">
    <property type="entry name" value="Ntn_hydrolases_N"/>
</dbReference>
<evidence type="ECO:0000256" key="4">
    <source>
        <dbReference type="ARBA" id="ARBA00022741"/>
    </source>
</evidence>
<dbReference type="PANTHER" id="PTHR43284">
    <property type="entry name" value="ASPARAGINE SYNTHETASE (GLUTAMINE-HYDROLYZING)"/>
    <property type="match status" value="1"/>
</dbReference>
<evidence type="ECO:0000256" key="11">
    <source>
        <dbReference type="PIRSR" id="PIRSR001589-3"/>
    </source>
</evidence>
<dbReference type="GO" id="GO:0005829">
    <property type="term" value="C:cytosol"/>
    <property type="evidence" value="ECO:0007669"/>
    <property type="project" value="TreeGrafter"/>
</dbReference>
<dbReference type="GO" id="GO:0004066">
    <property type="term" value="F:asparagine synthase (glutamine-hydrolyzing) activity"/>
    <property type="evidence" value="ECO:0007669"/>
    <property type="project" value="UniProtKB-EC"/>
</dbReference>
<dbReference type="RefSeq" id="WP_190107509.1">
    <property type="nucleotide sequence ID" value="NZ_BMVB01000001.1"/>
</dbReference>
<gene>
    <name evidence="13" type="primary">asnO</name>
    <name evidence="13" type="ORF">GCM10010507_00390</name>
</gene>
<evidence type="ECO:0000313" key="14">
    <source>
        <dbReference type="Proteomes" id="UP000646244"/>
    </source>
</evidence>
<dbReference type="SUPFAM" id="SSF56235">
    <property type="entry name" value="N-terminal nucleophile aminohydrolases (Ntn hydrolases)"/>
    <property type="match status" value="1"/>
</dbReference>
<dbReference type="Pfam" id="PF13537">
    <property type="entry name" value="GATase_7"/>
    <property type="match status" value="1"/>
</dbReference>
<dbReference type="Gene3D" id="3.60.20.10">
    <property type="entry name" value="Glutamine Phosphoribosylpyrophosphate, subunit 1, domain 1"/>
    <property type="match status" value="1"/>
</dbReference>
<protein>
    <recommendedName>
        <fullName evidence="3">asparagine synthase (glutamine-hydrolyzing)</fullName>
        <ecNumber evidence="3">6.3.5.4</ecNumber>
    </recommendedName>
</protein>
<evidence type="ECO:0000259" key="12">
    <source>
        <dbReference type="PROSITE" id="PS51278"/>
    </source>
</evidence>
<dbReference type="EC" id="6.3.5.4" evidence="3"/>
<sequence length="614" mass="66438">MCRIIGHLGARLSADSLRAAAGLQRAGGPDAQYLAARDGWALGANRLAVMAPQGGRQPYSLGTGIHVVYNGEIYNHRDLRRRLAGFGHRVDDDCDGAVLPALYAHYGDGFAEHLDGMFAIAVIDLRNTPRLVLATDGAGMKPLYYHWDPAAGSLLFASELPALLALPGVPRVPRLSGLDDYLTTKTPFGDETMYEEVRALPAATDLVFEPGRGMRLHRRGPARAEPFPGGPAGPPATLEAAGAHVRNLLRAETGRLAEADAPVCAVVSGGLDSSLVTALLAERIPSLHSFTICYRGTWPFDERAFAAEAARHAGTVHHEVEADPAEFVTLLPDVVARLGQPNADPITVSSYALFRAIREAGFTVALTGDGADEVFLGYRRMQQALTGGADWQDAYVDSLAAVPGALREELYSSEYRDWLRAAGSSEDRLRRRLADRLAAVPGDAAPGSAALAALTALELDERLPAYHLRRVDHLSMAHSVEVRLPFCQPGVQRTATALPQPWKLTARDDKRALREAARGLVPDSVLQRPKQPFTLPITAMLRDGLPLMEYARDLLSPEDVRRDGQLDAAAVQRLLRRQEERPDDTTALAVWALMIHRTWRAQLAAPALTGARAA</sequence>
<feature type="binding site" evidence="10">
    <location>
        <position position="292"/>
    </location>
    <ligand>
        <name>ATP</name>
        <dbReference type="ChEBI" id="CHEBI:30616"/>
    </ligand>
</feature>
<feature type="binding site" evidence="10">
    <location>
        <position position="95"/>
    </location>
    <ligand>
        <name>L-glutamine</name>
        <dbReference type="ChEBI" id="CHEBI:58359"/>
    </ligand>
</feature>
<dbReference type="Gene3D" id="3.40.50.620">
    <property type="entry name" value="HUPs"/>
    <property type="match status" value="1"/>
</dbReference>
<reference evidence="13" key="2">
    <citation type="submission" date="2020-09" db="EMBL/GenBank/DDBJ databases">
        <authorList>
            <person name="Sun Q."/>
            <person name="Ohkuma M."/>
        </authorList>
    </citation>
    <scope>NUCLEOTIDE SEQUENCE</scope>
    <source>
        <strain evidence="13">JCM 4633</strain>
    </source>
</reference>
<name>A0A918T8Z7_STRCJ</name>
<proteinExistence type="inferred from homology"/>
<evidence type="ECO:0000256" key="10">
    <source>
        <dbReference type="PIRSR" id="PIRSR001589-2"/>
    </source>
</evidence>
<comment type="similarity">
    <text evidence="2">Belongs to the asparagine synthetase family.</text>
</comment>
<keyword evidence="5 10" id="KW-0067">ATP-binding</keyword>
<dbReference type="PROSITE" id="PS51278">
    <property type="entry name" value="GATASE_TYPE_2"/>
    <property type="match status" value="1"/>
</dbReference>
<dbReference type="PIRSF" id="PIRSF001589">
    <property type="entry name" value="Asn_synthetase_glu-h"/>
    <property type="match status" value="1"/>
</dbReference>
<keyword evidence="9" id="KW-0028">Amino-acid biosynthesis</keyword>
<comment type="catalytic activity">
    <reaction evidence="8">
        <text>L-aspartate + L-glutamine + ATP + H2O = L-asparagine + L-glutamate + AMP + diphosphate + H(+)</text>
        <dbReference type="Rhea" id="RHEA:12228"/>
        <dbReference type="ChEBI" id="CHEBI:15377"/>
        <dbReference type="ChEBI" id="CHEBI:15378"/>
        <dbReference type="ChEBI" id="CHEBI:29985"/>
        <dbReference type="ChEBI" id="CHEBI:29991"/>
        <dbReference type="ChEBI" id="CHEBI:30616"/>
        <dbReference type="ChEBI" id="CHEBI:33019"/>
        <dbReference type="ChEBI" id="CHEBI:58048"/>
        <dbReference type="ChEBI" id="CHEBI:58359"/>
        <dbReference type="ChEBI" id="CHEBI:456215"/>
        <dbReference type="EC" id="6.3.5.4"/>
    </reaction>
</comment>
<reference evidence="13" key="1">
    <citation type="journal article" date="2014" name="Int. J. Syst. Evol. Microbiol.">
        <title>Complete genome sequence of Corynebacterium casei LMG S-19264T (=DSM 44701T), isolated from a smear-ripened cheese.</title>
        <authorList>
            <consortium name="US DOE Joint Genome Institute (JGI-PGF)"/>
            <person name="Walter F."/>
            <person name="Albersmeier A."/>
            <person name="Kalinowski J."/>
            <person name="Ruckert C."/>
        </authorList>
    </citation>
    <scope>NUCLEOTIDE SEQUENCE</scope>
    <source>
        <strain evidence="13">JCM 4633</strain>
    </source>
</reference>
<dbReference type="Proteomes" id="UP000646244">
    <property type="component" value="Unassembled WGS sequence"/>
</dbReference>
<keyword evidence="6 9" id="KW-0061">Asparagine biosynthesis</keyword>
<evidence type="ECO:0000313" key="13">
    <source>
        <dbReference type="EMBL" id="GHC32158.1"/>
    </source>
</evidence>
<comment type="caution">
    <text evidence="13">The sequence shown here is derived from an EMBL/GenBank/DDBJ whole genome shotgun (WGS) entry which is preliminary data.</text>
</comment>
<dbReference type="EMBL" id="BMVB01000001">
    <property type="protein sequence ID" value="GHC32158.1"/>
    <property type="molecule type" value="Genomic_DNA"/>
</dbReference>
<organism evidence="13 14">
    <name type="scientific">Streptomyces cinnamoneus</name>
    <name type="common">Streptoverticillium cinnamoneum</name>
    <dbReference type="NCBI Taxonomy" id="53446"/>
    <lineage>
        <taxon>Bacteria</taxon>
        <taxon>Bacillati</taxon>
        <taxon>Actinomycetota</taxon>
        <taxon>Actinomycetes</taxon>
        <taxon>Kitasatosporales</taxon>
        <taxon>Streptomycetaceae</taxon>
        <taxon>Streptomyces</taxon>
        <taxon>Streptomyces cinnamoneus group</taxon>
    </lineage>
</organism>
<accession>A0A918T8Z7</accession>
<dbReference type="InterPro" id="IPR006426">
    <property type="entry name" value="Asn_synth_AEB"/>
</dbReference>
<feature type="domain" description="Glutamine amidotransferase type-2" evidence="12">
    <location>
        <begin position="2"/>
        <end position="211"/>
    </location>
</feature>
<evidence type="ECO:0000256" key="9">
    <source>
        <dbReference type="PIRSR" id="PIRSR001589-1"/>
    </source>
</evidence>
<dbReference type="AlphaFoldDB" id="A0A918T8Z7"/>
<dbReference type="NCBIfam" id="TIGR01536">
    <property type="entry name" value="asn_synth_AEB"/>
    <property type="match status" value="1"/>
</dbReference>
<dbReference type="InterPro" id="IPR051786">
    <property type="entry name" value="ASN_synthetase/amidase"/>
</dbReference>
<dbReference type="PANTHER" id="PTHR43284:SF1">
    <property type="entry name" value="ASPARAGINE SYNTHETASE"/>
    <property type="match status" value="1"/>
</dbReference>
<dbReference type="GO" id="GO:0005524">
    <property type="term" value="F:ATP binding"/>
    <property type="evidence" value="ECO:0007669"/>
    <property type="project" value="UniProtKB-KW"/>
</dbReference>
<evidence type="ECO:0000256" key="2">
    <source>
        <dbReference type="ARBA" id="ARBA00005752"/>
    </source>
</evidence>
<evidence type="ECO:0000256" key="3">
    <source>
        <dbReference type="ARBA" id="ARBA00012737"/>
    </source>
</evidence>
<evidence type="ECO:0000256" key="7">
    <source>
        <dbReference type="ARBA" id="ARBA00022962"/>
    </source>
</evidence>
<dbReference type="Pfam" id="PF00733">
    <property type="entry name" value="Asn_synthase"/>
    <property type="match status" value="1"/>
</dbReference>
<comment type="pathway">
    <text evidence="1">Amino-acid biosynthesis; L-asparagine biosynthesis; L-asparagine from L-aspartate (L-Gln route): step 1/1.</text>
</comment>
<evidence type="ECO:0000256" key="8">
    <source>
        <dbReference type="ARBA" id="ARBA00048741"/>
    </source>
</evidence>
<dbReference type="CDD" id="cd00712">
    <property type="entry name" value="AsnB"/>
    <property type="match status" value="1"/>
</dbReference>